<dbReference type="GO" id="GO:0004842">
    <property type="term" value="F:ubiquitin-protein transferase activity"/>
    <property type="evidence" value="ECO:0007669"/>
    <property type="project" value="InterPro"/>
</dbReference>
<evidence type="ECO:0000256" key="1">
    <source>
        <dbReference type="ARBA" id="ARBA00022786"/>
    </source>
</evidence>
<dbReference type="Pfam" id="PF00632">
    <property type="entry name" value="HECT"/>
    <property type="match status" value="1"/>
</dbReference>
<gene>
    <name evidence="3" type="ORF">P5673_011795</name>
</gene>
<feature type="domain" description="HECT" evidence="2">
    <location>
        <begin position="6"/>
        <end position="168"/>
    </location>
</feature>
<organism evidence="3 4">
    <name type="scientific">Acropora cervicornis</name>
    <name type="common">Staghorn coral</name>
    <dbReference type="NCBI Taxonomy" id="6130"/>
    <lineage>
        <taxon>Eukaryota</taxon>
        <taxon>Metazoa</taxon>
        <taxon>Cnidaria</taxon>
        <taxon>Anthozoa</taxon>
        <taxon>Hexacorallia</taxon>
        <taxon>Scleractinia</taxon>
        <taxon>Astrocoeniina</taxon>
        <taxon>Acroporidae</taxon>
        <taxon>Acropora</taxon>
    </lineage>
</organism>
<keyword evidence="4" id="KW-1185">Reference proteome</keyword>
<feature type="non-terminal residue" evidence="3">
    <location>
        <position position="1"/>
    </location>
</feature>
<dbReference type="AlphaFoldDB" id="A0AAD9QNT1"/>
<reference evidence="3" key="1">
    <citation type="journal article" date="2023" name="G3 (Bethesda)">
        <title>Whole genome assembly and annotation of the endangered Caribbean coral Acropora cervicornis.</title>
        <authorList>
            <person name="Selwyn J.D."/>
            <person name="Vollmer S.V."/>
        </authorList>
    </citation>
    <scope>NUCLEOTIDE SEQUENCE</scope>
    <source>
        <strain evidence="3">K2</strain>
    </source>
</reference>
<dbReference type="InterPro" id="IPR000569">
    <property type="entry name" value="HECT_dom"/>
</dbReference>
<sequence length="281" mass="31214">MPLKTLDDVKRMVATTAQWFVLGRCKPALEVFRDGLSALGVLGAAKEHPDSLRPLFCDLPEKLTAERMEELFQAKTSPAGSSEAVTESLVLSRGSDFLQDVEDEDIDITLSDILFFTTGCRVLPQCEMPVTIEFLHELPSRFPTANTCSSILRPPVVHQAYESFKADLTFGILNARVRVADLAAKDSVVATAAAHDPDNYLLKVTSDGVIELGEPVTDDYRCSFPRGSSGLKGFFFVRENIIDMSYKLDKKKTPFVPPGSVRHLCWELQKKRNNIYKVALI</sequence>
<dbReference type="SUPFAM" id="SSF56204">
    <property type="entry name" value="Hect, E3 ligase catalytic domain"/>
    <property type="match status" value="1"/>
</dbReference>
<accession>A0AAD9QNT1</accession>
<dbReference type="Gene3D" id="3.30.2410.10">
    <property type="entry name" value="Hect, E3 ligase catalytic domain"/>
    <property type="match status" value="1"/>
</dbReference>
<evidence type="ECO:0000313" key="4">
    <source>
        <dbReference type="Proteomes" id="UP001249851"/>
    </source>
</evidence>
<dbReference type="Proteomes" id="UP001249851">
    <property type="component" value="Unassembled WGS sequence"/>
</dbReference>
<keyword evidence="1" id="KW-0833">Ubl conjugation pathway</keyword>
<dbReference type="EMBL" id="JARQWQ010000022">
    <property type="protein sequence ID" value="KAK2564370.1"/>
    <property type="molecule type" value="Genomic_DNA"/>
</dbReference>
<proteinExistence type="predicted"/>
<name>A0AAD9QNT1_ACRCE</name>
<dbReference type="InterPro" id="IPR035983">
    <property type="entry name" value="Hect_E3_ubiquitin_ligase"/>
</dbReference>
<protein>
    <submittedName>
        <fullName evidence="3">G2/M phase-specific E3 ubiquitin-protein ligase</fullName>
    </submittedName>
</protein>
<evidence type="ECO:0000259" key="2">
    <source>
        <dbReference type="Pfam" id="PF00632"/>
    </source>
</evidence>
<evidence type="ECO:0000313" key="3">
    <source>
        <dbReference type="EMBL" id="KAK2564370.1"/>
    </source>
</evidence>
<reference evidence="3" key="2">
    <citation type="journal article" date="2023" name="Science">
        <title>Genomic signatures of disease resistance in endangered staghorn corals.</title>
        <authorList>
            <person name="Vollmer S.V."/>
            <person name="Selwyn J.D."/>
            <person name="Despard B.A."/>
            <person name="Roesel C.L."/>
        </authorList>
    </citation>
    <scope>NUCLEOTIDE SEQUENCE</scope>
    <source>
        <strain evidence="3">K2</strain>
    </source>
</reference>
<comment type="caution">
    <text evidence="3">The sequence shown here is derived from an EMBL/GenBank/DDBJ whole genome shotgun (WGS) entry which is preliminary data.</text>
</comment>